<comment type="caution">
    <text evidence="1">The sequence shown here is derived from an EMBL/GenBank/DDBJ whole genome shotgun (WGS) entry which is preliminary data.</text>
</comment>
<name>A0A255HE20_9ACTN</name>
<dbReference type="RefSeq" id="WP_094362543.1">
    <property type="nucleotide sequence ID" value="NZ_NMVQ01000001.1"/>
</dbReference>
<dbReference type="AlphaFoldDB" id="A0A255HE20"/>
<gene>
    <name evidence="1" type="ORF">CGZ93_02520</name>
</gene>
<sequence>MTRRTRPFRWSIPLAVLILVLTGALDGVLLKTLGKDAPENDDFQDVAVALGETSEIAGVRLRVDRLESAYALHKTSGVVDRPTRSTGIFLVFTVTAEGYAIDNLHSINGDVSYAGLTAEATGQVQPKPGTAETARLHAELDPQRLQGAKLRLWQYENTFRYRRRLVVDLGIDAQRAAELTGVPRDKAYTLPRPEIRGLE</sequence>
<dbReference type="EMBL" id="NMVQ01000001">
    <property type="protein sequence ID" value="OYO25333.1"/>
    <property type="molecule type" value="Genomic_DNA"/>
</dbReference>
<organism evidence="1 2">
    <name type="scientific">Enemella dayhoffiae</name>
    <dbReference type="NCBI Taxonomy" id="2016507"/>
    <lineage>
        <taxon>Bacteria</taxon>
        <taxon>Bacillati</taxon>
        <taxon>Actinomycetota</taxon>
        <taxon>Actinomycetes</taxon>
        <taxon>Propionibacteriales</taxon>
        <taxon>Propionibacteriaceae</taxon>
        <taxon>Enemella</taxon>
    </lineage>
</organism>
<proteinExistence type="predicted"/>
<evidence type="ECO:0000313" key="1">
    <source>
        <dbReference type="EMBL" id="OYO25333.1"/>
    </source>
</evidence>
<protein>
    <submittedName>
        <fullName evidence="1">Uncharacterized protein</fullName>
    </submittedName>
</protein>
<accession>A0A255HE20</accession>
<dbReference type="OrthoDB" id="3431801at2"/>
<dbReference type="Proteomes" id="UP000216311">
    <property type="component" value="Unassembled WGS sequence"/>
</dbReference>
<keyword evidence="2" id="KW-1185">Reference proteome</keyword>
<reference evidence="1 2" key="1">
    <citation type="submission" date="2017-07" db="EMBL/GenBank/DDBJ databases">
        <title>Draft whole genome sequences of clinical Proprionibacteriaceae strains.</title>
        <authorList>
            <person name="Bernier A.-M."/>
            <person name="Bernard K."/>
            <person name="Domingo M.-C."/>
        </authorList>
    </citation>
    <scope>NUCLEOTIDE SEQUENCE [LARGE SCALE GENOMIC DNA]</scope>
    <source>
        <strain evidence="1 2">NML 130396</strain>
    </source>
</reference>
<evidence type="ECO:0000313" key="2">
    <source>
        <dbReference type="Proteomes" id="UP000216311"/>
    </source>
</evidence>